<dbReference type="RefSeq" id="WP_086816834.1">
    <property type="nucleotide sequence ID" value="NZ_BJMM01000002.1"/>
</dbReference>
<evidence type="ECO:0000313" key="3">
    <source>
        <dbReference type="Proteomes" id="UP000319210"/>
    </source>
</evidence>
<feature type="region of interest" description="Disordered" evidence="1">
    <location>
        <begin position="101"/>
        <end position="163"/>
    </location>
</feature>
<comment type="caution">
    <text evidence="2">The sequence shown here is derived from an EMBL/GenBank/DDBJ whole genome shotgun (WGS) entry which is preliminary data.</text>
</comment>
<accession>A0A4Y3QSF1</accession>
<proteinExistence type="predicted"/>
<evidence type="ECO:0000256" key="1">
    <source>
        <dbReference type="SAM" id="MobiDB-lite"/>
    </source>
</evidence>
<dbReference type="Pfam" id="PF19738">
    <property type="entry name" value="DUF6227"/>
    <property type="match status" value="1"/>
</dbReference>
<dbReference type="AlphaFoldDB" id="A0A4Y3QSF1"/>
<sequence>MSEGEHLTPAHHVGELLARARNPFDVPDALLRRLDSALMVQVELAGWRHRNNPRPALRCSSFRHAFLLADGGSAVLWELCYDDPEHGGELREVYADEAELRRAEQRVHRRMGGGPRTGPGSTASGEPAARRGPAEPRSSCGHLSAPDTTAQGAHTYTGEDSPDHARRLLRRAENPDRPGEDVRRRLATALGHDIVYVPRPSAWESRGRVWCSVYQHAFLLADGSEISLYELEHNLSGSGRLVCEVYLEETVADEAVLRMARERGIDL</sequence>
<name>A0A4Y3QSF1_STRCI</name>
<dbReference type="InterPro" id="IPR046195">
    <property type="entry name" value="DUF6227"/>
</dbReference>
<gene>
    <name evidence="2" type="ORF">SCA03_01780</name>
</gene>
<dbReference type="EMBL" id="BJMM01000002">
    <property type="protein sequence ID" value="GEB47627.1"/>
    <property type="molecule type" value="Genomic_DNA"/>
</dbReference>
<dbReference type="OrthoDB" id="4319261at2"/>
<keyword evidence="3" id="KW-1185">Reference proteome</keyword>
<evidence type="ECO:0000313" key="2">
    <source>
        <dbReference type="EMBL" id="GEB47627.1"/>
    </source>
</evidence>
<protein>
    <submittedName>
        <fullName evidence="2">Uncharacterized protein</fullName>
    </submittedName>
</protein>
<reference evidence="2 3" key="1">
    <citation type="submission" date="2019-06" db="EMBL/GenBank/DDBJ databases">
        <title>Whole genome shotgun sequence of Streptomyces cacaoi subsp. cacaoi NBRC 12748.</title>
        <authorList>
            <person name="Hosoyama A."/>
            <person name="Uohara A."/>
            <person name="Ohji S."/>
            <person name="Ichikawa N."/>
        </authorList>
    </citation>
    <scope>NUCLEOTIDE SEQUENCE [LARGE SCALE GENOMIC DNA]</scope>
    <source>
        <strain evidence="2 3">NBRC 12748</strain>
    </source>
</reference>
<organism evidence="2 3">
    <name type="scientific">Streptomyces cacaoi</name>
    <dbReference type="NCBI Taxonomy" id="1898"/>
    <lineage>
        <taxon>Bacteria</taxon>
        <taxon>Bacillati</taxon>
        <taxon>Actinomycetota</taxon>
        <taxon>Actinomycetes</taxon>
        <taxon>Kitasatosporales</taxon>
        <taxon>Streptomycetaceae</taxon>
        <taxon>Streptomyces</taxon>
    </lineage>
</organism>
<dbReference type="Proteomes" id="UP000319210">
    <property type="component" value="Unassembled WGS sequence"/>
</dbReference>